<gene>
    <name evidence="1" type="ORF">OE88DRAFT_1668853</name>
</gene>
<dbReference type="EMBL" id="ML213537">
    <property type="protein sequence ID" value="TFK45757.1"/>
    <property type="molecule type" value="Genomic_DNA"/>
</dbReference>
<reference evidence="1 2" key="1">
    <citation type="journal article" date="2019" name="Nat. Ecol. Evol.">
        <title>Megaphylogeny resolves global patterns of mushroom evolution.</title>
        <authorList>
            <person name="Varga T."/>
            <person name="Krizsan K."/>
            <person name="Foldi C."/>
            <person name="Dima B."/>
            <person name="Sanchez-Garcia M."/>
            <person name="Sanchez-Ramirez S."/>
            <person name="Szollosi G.J."/>
            <person name="Szarkandi J.G."/>
            <person name="Papp V."/>
            <person name="Albert L."/>
            <person name="Andreopoulos W."/>
            <person name="Angelini C."/>
            <person name="Antonin V."/>
            <person name="Barry K.W."/>
            <person name="Bougher N.L."/>
            <person name="Buchanan P."/>
            <person name="Buyck B."/>
            <person name="Bense V."/>
            <person name="Catcheside P."/>
            <person name="Chovatia M."/>
            <person name="Cooper J."/>
            <person name="Damon W."/>
            <person name="Desjardin D."/>
            <person name="Finy P."/>
            <person name="Geml J."/>
            <person name="Haridas S."/>
            <person name="Hughes K."/>
            <person name="Justo A."/>
            <person name="Karasinski D."/>
            <person name="Kautmanova I."/>
            <person name="Kiss B."/>
            <person name="Kocsube S."/>
            <person name="Kotiranta H."/>
            <person name="LaButti K.M."/>
            <person name="Lechner B.E."/>
            <person name="Liimatainen K."/>
            <person name="Lipzen A."/>
            <person name="Lukacs Z."/>
            <person name="Mihaltcheva S."/>
            <person name="Morgado L.N."/>
            <person name="Niskanen T."/>
            <person name="Noordeloos M.E."/>
            <person name="Ohm R.A."/>
            <person name="Ortiz-Santana B."/>
            <person name="Ovrebo C."/>
            <person name="Racz N."/>
            <person name="Riley R."/>
            <person name="Savchenko A."/>
            <person name="Shiryaev A."/>
            <person name="Soop K."/>
            <person name="Spirin V."/>
            <person name="Szebenyi C."/>
            <person name="Tomsovsky M."/>
            <person name="Tulloss R.E."/>
            <person name="Uehling J."/>
            <person name="Grigoriev I.V."/>
            <person name="Vagvolgyi C."/>
            <person name="Papp T."/>
            <person name="Martin F.M."/>
            <person name="Miettinen O."/>
            <person name="Hibbett D.S."/>
            <person name="Nagy L.G."/>
        </authorList>
    </citation>
    <scope>NUCLEOTIDE SEQUENCE [LARGE SCALE GENOMIC DNA]</scope>
    <source>
        <strain evidence="1 2">OMC1185</strain>
    </source>
</reference>
<sequence>MLPNWSGSCIHRGKHSYMLRTVSRPFEIACTSYVPGHSVSSALAGRSEWVLVAGGTPVGTPVAAIPPGATSSITAPQFHSSRVRRGAACISQQSICSCTSLRDGGAVKSDVLRLSHGDFGQQQPEESLHCCASGYTLEGEYVGLGMAGNVPRFDMLLRYH</sequence>
<accession>A0A5C3MLJ3</accession>
<protein>
    <submittedName>
        <fullName evidence="1">Uncharacterized protein</fullName>
    </submittedName>
</protein>
<proteinExistence type="predicted"/>
<organism evidence="1 2">
    <name type="scientific">Heliocybe sulcata</name>
    <dbReference type="NCBI Taxonomy" id="5364"/>
    <lineage>
        <taxon>Eukaryota</taxon>
        <taxon>Fungi</taxon>
        <taxon>Dikarya</taxon>
        <taxon>Basidiomycota</taxon>
        <taxon>Agaricomycotina</taxon>
        <taxon>Agaricomycetes</taxon>
        <taxon>Gloeophyllales</taxon>
        <taxon>Gloeophyllaceae</taxon>
        <taxon>Heliocybe</taxon>
    </lineage>
</organism>
<dbReference type="AlphaFoldDB" id="A0A5C3MLJ3"/>
<keyword evidence="2" id="KW-1185">Reference proteome</keyword>
<evidence type="ECO:0000313" key="2">
    <source>
        <dbReference type="Proteomes" id="UP000305948"/>
    </source>
</evidence>
<dbReference type="Proteomes" id="UP000305948">
    <property type="component" value="Unassembled WGS sequence"/>
</dbReference>
<name>A0A5C3MLJ3_9AGAM</name>
<evidence type="ECO:0000313" key="1">
    <source>
        <dbReference type="EMBL" id="TFK45757.1"/>
    </source>
</evidence>